<proteinExistence type="predicted"/>
<keyword evidence="2" id="KW-1185">Reference proteome</keyword>
<dbReference type="AlphaFoldDB" id="A0A0F3IJM8"/>
<dbReference type="OrthoDB" id="9815173at2"/>
<dbReference type="Proteomes" id="UP000033684">
    <property type="component" value="Unassembled WGS sequence"/>
</dbReference>
<sequence>MVLPPKVIHPKGETESSFKQRDISARGANTFEVKIHIKGESQTQVTPLEQRPFFIQYLTMGLLFEPWIAACPSLCTSDNVPKKINILGSLLGSILAGYSRYSHITSLQPKHLVNYYSSLLSQPGILDVDMIVKALICLSKLKP</sequence>
<comment type="caution">
    <text evidence="1">The sequence shown here is derived from an EMBL/GenBank/DDBJ whole genome shotgun (WGS) entry which is preliminary data.</text>
</comment>
<reference evidence="1 2" key="2">
    <citation type="journal article" date="2016" name="Microb. Ecol.">
        <title>Genome Characteristics of a Novel Type I Methanotroph (Sn10-6) Isolated from a Flooded Indian Rice Field.</title>
        <authorList>
            <person name="Rahalkar M.C."/>
            <person name="Pandit P.S."/>
            <person name="Dhakephalkar P.K."/>
            <person name="Pore S."/>
            <person name="Arora P."/>
            <person name="Kapse N."/>
        </authorList>
    </citation>
    <scope>NUCLEOTIDE SEQUENCE [LARGE SCALE GENOMIC DNA]</scope>
    <source>
        <strain evidence="1 2">Sn10-6</strain>
    </source>
</reference>
<evidence type="ECO:0000313" key="1">
    <source>
        <dbReference type="EMBL" id="KJV06723.1"/>
    </source>
</evidence>
<dbReference type="EMBL" id="LAJX01000091">
    <property type="protein sequence ID" value="KJV06723.1"/>
    <property type="molecule type" value="Genomic_DNA"/>
</dbReference>
<organism evidence="1 2">
    <name type="scientific">Methylocucumis oryzae</name>
    <dbReference type="NCBI Taxonomy" id="1632867"/>
    <lineage>
        <taxon>Bacteria</taxon>
        <taxon>Pseudomonadati</taxon>
        <taxon>Pseudomonadota</taxon>
        <taxon>Gammaproteobacteria</taxon>
        <taxon>Methylococcales</taxon>
        <taxon>Methylococcaceae</taxon>
        <taxon>Methylocucumis</taxon>
    </lineage>
</organism>
<name>A0A0F3IJM8_9GAMM</name>
<evidence type="ECO:0000313" key="2">
    <source>
        <dbReference type="Proteomes" id="UP000033684"/>
    </source>
</evidence>
<accession>A0A0F3IJM8</accession>
<protein>
    <submittedName>
        <fullName evidence="1">Uncharacterized protein</fullName>
    </submittedName>
</protein>
<gene>
    <name evidence="1" type="ORF">VZ94_09415</name>
</gene>
<reference evidence="2" key="1">
    <citation type="submission" date="2015-03" db="EMBL/GenBank/DDBJ databases">
        <title>Draft genome sequence of a novel methanotroph (Sn10-6) isolated from flooded ricefield rhizosphere in India.</title>
        <authorList>
            <person name="Pandit P.S."/>
            <person name="Pore S.D."/>
            <person name="Arora P."/>
            <person name="Kapse N.G."/>
            <person name="Dhakephalkar P.K."/>
            <person name="Rahalkar M.C."/>
        </authorList>
    </citation>
    <scope>NUCLEOTIDE SEQUENCE [LARGE SCALE GENOMIC DNA]</scope>
    <source>
        <strain evidence="2">Sn10-6</strain>
    </source>
</reference>